<dbReference type="Proteomes" id="UP000318148">
    <property type="component" value="Unassembled WGS sequence"/>
</dbReference>
<dbReference type="PROSITE" id="PS51257">
    <property type="entry name" value="PROKAR_LIPOPROTEIN"/>
    <property type="match status" value="1"/>
</dbReference>
<dbReference type="EMBL" id="SHBO01000004">
    <property type="protein sequence ID" value="RZO08442.1"/>
    <property type="molecule type" value="Genomic_DNA"/>
</dbReference>
<evidence type="ECO:0000256" key="1">
    <source>
        <dbReference type="SAM" id="MobiDB-lite"/>
    </source>
</evidence>
<proteinExistence type="predicted"/>
<accession>A0A520LNY7</accession>
<evidence type="ECO:0000313" key="2">
    <source>
        <dbReference type="EMBL" id="RZO08442.1"/>
    </source>
</evidence>
<name>A0A520LNY7_9GAMM</name>
<protein>
    <submittedName>
        <fullName evidence="2">Uncharacterized protein</fullName>
    </submittedName>
</protein>
<feature type="region of interest" description="Disordered" evidence="1">
    <location>
        <begin position="157"/>
        <end position="197"/>
    </location>
</feature>
<feature type="compositionally biased region" description="Acidic residues" evidence="1">
    <location>
        <begin position="85"/>
        <end position="104"/>
    </location>
</feature>
<dbReference type="AlphaFoldDB" id="A0A520LNY7"/>
<organism evidence="2 3">
    <name type="scientific">SAR92 clade bacterium</name>
    <dbReference type="NCBI Taxonomy" id="2315479"/>
    <lineage>
        <taxon>Bacteria</taxon>
        <taxon>Pseudomonadati</taxon>
        <taxon>Pseudomonadota</taxon>
        <taxon>Gammaproteobacteria</taxon>
        <taxon>Cellvibrionales</taxon>
        <taxon>Porticoccaceae</taxon>
        <taxon>SAR92 clade</taxon>
    </lineage>
</organism>
<reference evidence="2 3" key="1">
    <citation type="submission" date="2019-02" db="EMBL/GenBank/DDBJ databases">
        <title>Prokaryotic population dynamics and viral predation in marine succession experiment using metagenomics: the confinement effect.</title>
        <authorList>
            <person name="Haro-Moreno J.M."/>
            <person name="Rodriguez-Valera F."/>
            <person name="Lopez-Perez M."/>
        </authorList>
    </citation>
    <scope>NUCLEOTIDE SEQUENCE [LARGE SCALE GENOMIC DNA]</scope>
    <source>
        <strain evidence="2">MED-G169</strain>
    </source>
</reference>
<feature type="compositionally biased region" description="Low complexity" evidence="1">
    <location>
        <begin position="35"/>
        <end position="63"/>
    </location>
</feature>
<comment type="caution">
    <text evidence="2">The sequence shown here is derived from an EMBL/GenBank/DDBJ whole genome shotgun (WGS) entry which is preliminary data.</text>
</comment>
<gene>
    <name evidence="2" type="ORF">EVB02_00630</name>
</gene>
<evidence type="ECO:0000313" key="3">
    <source>
        <dbReference type="Proteomes" id="UP000318148"/>
    </source>
</evidence>
<sequence length="231" mass="23944">MIAVIKKIVASATIVVFFLGVVGCQMPSYQTGGMPSLPGGSTTISPPSSSQPSGSQSPSTGTQAPSGGQPGMPDSSKMPGSEGGESMEDLDGALDDSLDGFDDTLAEKSGDARIDEIDILSPAGGSSLEDDDEIGPLSDAGDIVVENQDYDMEAQSGAKLETSDGEMTQAAIEGTPGKGSETSRSATVPEDIGDGQGDDIVLRQIREAAMKERNPVLREKLWDEYRKIKGI</sequence>
<feature type="region of interest" description="Disordered" evidence="1">
    <location>
        <begin position="33"/>
        <end position="109"/>
    </location>
</feature>